<keyword evidence="1" id="KW-0732">Signal</keyword>
<sequence>MKATLVGMIAGMGMLAATAGFAGPPQLKPANPQPSGLKSGLSVSYAYPIDVKTLSAARSALNEGAKRGKPLKGLNYADTRQGEKALTSKKEHAVAARIKGYVKFDAPGIYEIEMFTNDGLDMTIGGQKVGYLDERSPCGSAGMKRVEVPQAGWYALSATYFQRLGTSCLQMEMGKQGSKRKQVSNGIFGH</sequence>
<evidence type="ECO:0000313" key="3">
    <source>
        <dbReference type="Proteomes" id="UP000306575"/>
    </source>
</evidence>
<feature type="signal peptide" evidence="1">
    <location>
        <begin position="1"/>
        <end position="22"/>
    </location>
</feature>
<name>A0A4U7N1E5_9RHOB</name>
<dbReference type="RefSeq" id="WP_138016638.1">
    <property type="nucleotide sequence ID" value="NZ_SULI01000014.1"/>
</dbReference>
<proteinExistence type="predicted"/>
<comment type="caution">
    <text evidence="2">The sequence shown here is derived from an EMBL/GenBank/DDBJ whole genome shotgun (WGS) entry which is preliminary data.</text>
</comment>
<evidence type="ECO:0000313" key="2">
    <source>
        <dbReference type="EMBL" id="TKZ19308.1"/>
    </source>
</evidence>
<dbReference type="AlphaFoldDB" id="A0A4U7N1E5"/>
<accession>A0A4U7N1E5</accession>
<feature type="chain" id="PRO_5020561102" description="PA14 domain-containing protein" evidence="1">
    <location>
        <begin position="23"/>
        <end position="190"/>
    </location>
</feature>
<organism evidence="2 3">
    <name type="scientific">Shimia litoralis</name>
    <dbReference type="NCBI Taxonomy" id="420403"/>
    <lineage>
        <taxon>Bacteria</taxon>
        <taxon>Pseudomonadati</taxon>
        <taxon>Pseudomonadota</taxon>
        <taxon>Alphaproteobacteria</taxon>
        <taxon>Rhodobacterales</taxon>
        <taxon>Roseobacteraceae</taxon>
    </lineage>
</organism>
<reference evidence="2 3" key="1">
    <citation type="submission" date="2019-04" db="EMBL/GenBank/DDBJ databases">
        <title>Genome sequence of Pelagicola litoralis CL-ES2.</title>
        <authorList>
            <person name="Cao J."/>
        </authorList>
    </citation>
    <scope>NUCLEOTIDE SEQUENCE [LARGE SCALE GENOMIC DNA]</scope>
    <source>
        <strain evidence="2 3">CL-ES2</strain>
    </source>
</reference>
<evidence type="ECO:0000256" key="1">
    <source>
        <dbReference type="SAM" id="SignalP"/>
    </source>
</evidence>
<dbReference type="OrthoDB" id="7722285at2"/>
<evidence type="ECO:0008006" key="4">
    <source>
        <dbReference type="Google" id="ProtNLM"/>
    </source>
</evidence>
<dbReference type="EMBL" id="SULI01000014">
    <property type="protein sequence ID" value="TKZ19308.1"/>
    <property type="molecule type" value="Genomic_DNA"/>
</dbReference>
<keyword evidence="3" id="KW-1185">Reference proteome</keyword>
<protein>
    <recommendedName>
        <fullName evidence="4">PA14 domain-containing protein</fullName>
    </recommendedName>
</protein>
<gene>
    <name evidence="2" type="ORF">FAP39_11985</name>
</gene>
<dbReference type="Proteomes" id="UP000306575">
    <property type="component" value="Unassembled WGS sequence"/>
</dbReference>